<keyword evidence="2" id="KW-1185">Reference proteome</keyword>
<dbReference type="GeneID" id="43637290"/>
<dbReference type="AlphaFoldDB" id="A0A5N6T9Y9"/>
<sequence length="81" mass="9163">MGNVSRKARGVCTWILGVNFFYCDIHCFSIGHSVGIVIHFLFLRNSRPDANYFGFACQRWMYSGSMHQVTHTGCSKSPVTL</sequence>
<evidence type="ECO:0000313" key="2">
    <source>
        <dbReference type="Proteomes" id="UP000325672"/>
    </source>
</evidence>
<gene>
    <name evidence="1" type="ORF">BDV38DRAFT_232806</name>
</gene>
<organism evidence="1 2">
    <name type="scientific">Aspergillus pseudotamarii</name>
    <dbReference type="NCBI Taxonomy" id="132259"/>
    <lineage>
        <taxon>Eukaryota</taxon>
        <taxon>Fungi</taxon>
        <taxon>Dikarya</taxon>
        <taxon>Ascomycota</taxon>
        <taxon>Pezizomycotina</taxon>
        <taxon>Eurotiomycetes</taxon>
        <taxon>Eurotiomycetidae</taxon>
        <taxon>Eurotiales</taxon>
        <taxon>Aspergillaceae</taxon>
        <taxon>Aspergillus</taxon>
        <taxon>Aspergillus subgen. Circumdati</taxon>
    </lineage>
</organism>
<proteinExistence type="predicted"/>
<evidence type="ECO:0000313" key="1">
    <source>
        <dbReference type="EMBL" id="KAE8143122.1"/>
    </source>
</evidence>
<accession>A0A5N6T9Y9</accession>
<reference evidence="1 2" key="1">
    <citation type="submission" date="2019-04" db="EMBL/GenBank/DDBJ databases">
        <title>Friends and foes A comparative genomics study of 23 Aspergillus species from section Flavi.</title>
        <authorList>
            <consortium name="DOE Joint Genome Institute"/>
            <person name="Kjaerbolling I."/>
            <person name="Vesth T."/>
            <person name="Frisvad J.C."/>
            <person name="Nybo J.L."/>
            <person name="Theobald S."/>
            <person name="Kildgaard S."/>
            <person name="Isbrandt T."/>
            <person name="Kuo A."/>
            <person name="Sato A."/>
            <person name="Lyhne E.K."/>
            <person name="Kogle M.E."/>
            <person name="Wiebenga A."/>
            <person name="Kun R.S."/>
            <person name="Lubbers R.J."/>
            <person name="Makela M.R."/>
            <person name="Barry K."/>
            <person name="Chovatia M."/>
            <person name="Clum A."/>
            <person name="Daum C."/>
            <person name="Haridas S."/>
            <person name="He G."/>
            <person name="LaButti K."/>
            <person name="Lipzen A."/>
            <person name="Mondo S."/>
            <person name="Riley R."/>
            <person name="Salamov A."/>
            <person name="Simmons B.A."/>
            <person name="Magnuson J.K."/>
            <person name="Henrissat B."/>
            <person name="Mortensen U.H."/>
            <person name="Larsen T.O."/>
            <person name="Devries R.P."/>
            <person name="Grigoriev I.V."/>
            <person name="Machida M."/>
            <person name="Baker S.E."/>
            <person name="Andersen M.R."/>
        </authorList>
    </citation>
    <scope>NUCLEOTIDE SEQUENCE [LARGE SCALE GENOMIC DNA]</scope>
    <source>
        <strain evidence="1 2">CBS 117625</strain>
    </source>
</reference>
<dbReference type="EMBL" id="ML743552">
    <property type="protein sequence ID" value="KAE8143122.1"/>
    <property type="molecule type" value="Genomic_DNA"/>
</dbReference>
<dbReference type="RefSeq" id="XP_031919185.1">
    <property type="nucleotide sequence ID" value="XM_032053080.1"/>
</dbReference>
<dbReference type="Proteomes" id="UP000325672">
    <property type="component" value="Unassembled WGS sequence"/>
</dbReference>
<protein>
    <submittedName>
        <fullName evidence="1">Uncharacterized protein</fullName>
    </submittedName>
</protein>
<name>A0A5N6T9Y9_ASPPS</name>